<dbReference type="EMBL" id="JAHHHN010000019">
    <property type="protein sequence ID" value="MBW4564213.1"/>
    <property type="molecule type" value="Genomic_DNA"/>
</dbReference>
<dbReference type="AlphaFoldDB" id="A0A951UI55"/>
<proteinExistence type="predicted"/>
<reference evidence="1" key="1">
    <citation type="submission" date="2021-05" db="EMBL/GenBank/DDBJ databases">
        <authorList>
            <person name="Pietrasiak N."/>
            <person name="Ward R."/>
            <person name="Stajich J.E."/>
            <person name="Kurbessoian T."/>
        </authorList>
    </citation>
    <scope>NUCLEOTIDE SEQUENCE</scope>
    <source>
        <strain evidence="1">JT2-VF2</strain>
    </source>
</reference>
<protein>
    <submittedName>
        <fullName evidence="1">Uncharacterized protein</fullName>
    </submittedName>
</protein>
<gene>
    <name evidence="1" type="ORF">KME32_24340</name>
</gene>
<dbReference type="Proteomes" id="UP000715781">
    <property type="component" value="Unassembled WGS sequence"/>
</dbReference>
<evidence type="ECO:0000313" key="2">
    <source>
        <dbReference type="Proteomes" id="UP000715781"/>
    </source>
</evidence>
<reference evidence="1" key="2">
    <citation type="journal article" date="2022" name="Microbiol. Resour. Announc.">
        <title>Metagenome Sequencing to Explore Phylogenomics of Terrestrial Cyanobacteria.</title>
        <authorList>
            <person name="Ward R.D."/>
            <person name="Stajich J.E."/>
            <person name="Johansen J.R."/>
            <person name="Huntemann M."/>
            <person name="Clum A."/>
            <person name="Foster B."/>
            <person name="Foster B."/>
            <person name="Roux S."/>
            <person name="Palaniappan K."/>
            <person name="Varghese N."/>
            <person name="Mukherjee S."/>
            <person name="Reddy T.B.K."/>
            <person name="Daum C."/>
            <person name="Copeland A."/>
            <person name="Chen I.A."/>
            <person name="Ivanova N.N."/>
            <person name="Kyrpides N.C."/>
            <person name="Shapiro N."/>
            <person name="Eloe-Fadrosh E.A."/>
            <person name="Pietrasiak N."/>
        </authorList>
    </citation>
    <scope>NUCLEOTIDE SEQUENCE</scope>
    <source>
        <strain evidence="1">JT2-VF2</strain>
    </source>
</reference>
<sequence length="56" mass="6005">MIDCFSQGILRKVEPVACTEKSQAGVGSMLAPTRRHLFTPGEATLRSASETLAPDE</sequence>
<evidence type="ECO:0000313" key="1">
    <source>
        <dbReference type="EMBL" id="MBW4564213.1"/>
    </source>
</evidence>
<organism evidence="1 2">
    <name type="scientific">Mojavia pulchra JT2-VF2</name>
    <dbReference type="NCBI Taxonomy" id="287848"/>
    <lineage>
        <taxon>Bacteria</taxon>
        <taxon>Bacillati</taxon>
        <taxon>Cyanobacteriota</taxon>
        <taxon>Cyanophyceae</taxon>
        <taxon>Nostocales</taxon>
        <taxon>Nostocaceae</taxon>
    </lineage>
</organism>
<comment type="caution">
    <text evidence="1">The sequence shown here is derived from an EMBL/GenBank/DDBJ whole genome shotgun (WGS) entry which is preliminary data.</text>
</comment>
<accession>A0A951UI55</accession>
<name>A0A951UI55_9NOST</name>